<dbReference type="InterPro" id="IPR019427">
    <property type="entry name" value="7TM_GPCR_serpentine_rcpt_Srw"/>
</dbReference>
<evidence type="ECO:0000313" key="9">
    <source>
        <dbReference type="Proteomes" id="UP000887572"/>
    </source>
</evidence>
<feature type="transmembrane region" description="Helical" evidence="7">
    <location>
        <begin position="240"/>
        <end position="262"/>
    </location>
</feature>
<evidence type="ECO:0000256" key="1">
    <source>
        <dbReference type="ARBA" id="ARBA00004370"/>
    </source>
</evidence>
<dbReference type="InterPro" id="IPR017452">
    <property type="entry name" value="GPCR_Rhodpsn_7TM"/>
</dbReference>
<evidence type="ECO:0000256" key="2">
    <source>
        <dbReference type="ARBA" id="ARBA00022692"/>
    </source>
</evidence>
<comment type="subcellular location">
    <subcellularLocation>
        <location evidence="1">Membrane</location>
    </subcellularLocation>
</comment>
<proteinExistence type="predicted"/>
<dbReference type="GO" id="GO:0016020">
    <property type="term" value="C:membrane"/>
    <property type="evidence" value="ECO:0007669"/>
    <property type="project" value="UniProtKB-SubCell"/>
</dbReference>
<organism evidence="9 10">
    <name type="scientific">Globodera rostochiensis</name>
    <name type="common">Golden nematode worm</name>
    <name type="synonym">Heterodera rostochiensis</name>
    <dbReference type="NCBI Taxonomy" id="31243"/>
    <lineage>
        <taxon>Eukaryota</taxon>
        <taxon>Metazoa</taxon>
        <taxon>Ecdysozoa</taxon>
        <taxon>Nematoda</taxon>
        <taxon>Chromadorea</taxon>
        <taxon>Rhabditida</taxon>
        <taxon>Tylenchina</taxon>
        <taxon>Tylenchomorpha</taxon>
        <taxon>Tylenchoidea</taxon>
        <taxon>Heteroderidae</taxon>
        <taxon>Heteroderinae</taxon>
        <taxon>Globodera</taxon>
    </lineage>
</organism>
<keyword evidence="5" id="KW-0175">Coiled coil</keyword>
<dbReference type="CDD" id="cd14978">
    <property type="entry name" value="7tmA_FMRFamide_R-like"/>
    <property type="match status" value="1"/>
</dbReference>
<dbReference type="InterPro" id="IPR053071">
    <property type="entry name" value="GPCR1-related_rcpt"/>
</dbReference>
<dbReference type="SUPFAM" id="SSF81321">
    <property type="entry name" value="Family A G protein-coupled receptor-like"/>
    <property type="match status" value="1"/>
</dbReference>
<keyword evidence="2 7" id="KW-0812">Transmembrane</keyword>
<dbReference type="Gene3D" id="1.20.1070.10">
    <property type="entry name" value="Rhodopsin 7-helix transmembrane proteins"/>
    <property type="match status" value="1"/>
</dbReference>
<keyword evidence="4 7" id="KW-0472">Membrane</keyword>
<dbReference type="InterPro" id="IPR000276">
    <property type="entry name" value="GPCR_Rhodpsn"/>
</dbReference>
<dbReference type="PROSITE" id="PS50262">
    <property type="entry name" value="G_PROTEIN_RECEP_F1_2"/>
    <property type="match status" value="1"/>
</dbReference>
<dbReference type="AlphaFoldDB" id="A0A914HZJ5"/>
<feature type="region of interest" description="Disordered" evidence="6">
    <location>
        <begin position="403"/>
        <end position="433"/>
    </location>
</feature>
<name>A0A914HZJ5_GLORO</name>
<evidence type="ECO:0000256" key="7">
    <source>
        <dbReference type="SAM" id="Phobius"/>
    </source>
</evidence>
<dbReference type="PRINTS" id="PR00237">
    <property type="entry name" value="GPCRRHODOPSN"/>
</dbReference>
<dbReference type="WBParaSite" id="Gr19_v10_g5233.t1">
    <property type="protein sequence ID" value="Gr19_v10_g5233.t1"/>
    <property type="gene ID" value="Gr19_v10_g5233"/>
</dbReference>
<evidence type="ECO:0000259" key="8">
    <source>
        <dbReference type="PROSITE" id="PS50262"/>
    </source>
</evidence>
<evidence type="ECO:0000256" key="5">
    <source>
        <dbReference type="SAM" id="Coils"/>
    </source>
</evidence>
<feature type="transmembrane region" description="Helical" evidence="7">
    <location>
        <begin position="83"/>
        <end position="101"/>
    </location>
</feature>
<feature type="coiled-coil region" evidence="5">
    <location>
        <begin position="255"/>
        <end position="282"/>
    </location>
</feature>
<feature type="transmembrane region" description="Helical" evidence="7">
    <location>
        <begin position="171"/>
        <end position="189"/>
    </location>
</feature>
<evidence type="ECO:0000256" key="3">
    <source>
        <dbReference type="ARBA" id="ARBA00022989"/>
    </source>
</evidence>
<keyword evidence="3 7" id="KW-1133">Transmembrane helix</keyword>
<feature type="transmembrane region" description="Helical" evidence="7">
    <location>
        <begin position="335"/>
        <end position="358"/>
    </location>
</feature>
<evidence type="ECO:0000256" key="4">
    <source>
        <dbReference type="ARBA" id="ARBA00023136"/>
    </source>
</evidence>
<keyword evidence="9" id="KW-1185">Reference proteome</keyword>
<dbReference type="Proteomes" id="UP000887572">
    <property type="component" value="Unplaced"/>
</dbReference>
<dbReference type="GO" id="GO:0008528">
    <property type="term" value="F:G protein-coupled peptide receptor activity"/>
    <property type="evidence" value="ECO:0007669"/>
    <property type="project" value="InterPro"/>
</dbReference>
<feature type="domain" description="G-protein coupled receptors family 1 profile" evidence="8">
    <location>
        <begin position="63"/>
        <end position="355"/>
    </location>
</feature>
<evidence type="ECO:0000256" key="6">
    <source>
        <dbReference type="SAM" id="MobiDB-lite"/>
    </source>
</evidence>
<feature type="compositionally biased region" description="Basic and acidic residues" evidence="6">
    <location>
        <begin position="403"/>
        <end position="413"/>
    </location>
</feature>
<dbReference type="PANTHER" id="PTHR47023:SF5">
    <property type="entry name" value="SEX PEPTIDE RECEPTOR-RELATED PROTEIN 2"/>
    <property type="match status" value="1"/>
</dbReference>
<dbReference type="Pfam" id="PF10324">
    <property type="entry name" value="7TM_GPCR_Srw"/>
    <property type="match status" value="1"/>
</dbReference>
<feature type="transmembrane region" description="Helical" evidence="7">
    <location>
        <begin position="292"/>
        <end position="315"/>
    </location>
</feature>
<sequence>MNNCPLSNESALDCIRSGAYFFDACTGHCEREMSFLRLSKYLQLEHFVYGYLFPVLVLLVVVANLLVALVLSQRHMLSPTNLVLKYMAIADLCVGLFPLPWNFYYHTLRHFEREQQELELWWCYAYKYSMDAIPPVCHNVAMWLTVLLAGQRYLSIRHPLNSRQICSIRNVRIATFCITCISIVCGLPKCVDYHFSVYEGLLYVDSGHWVPLRSCLSGFTFIVQLVGQNTFFNAYFWTRVVGFILLPSLLLICLNALLIKLIRKAQRRKERLLREKRAREAQRQTDSNSTSIMLVIIVSIFLIVNLPTALFMAMLCVYNTLGLSNRFLEGLFPVTFLLVNNMLVMATYPINFGIYCFMSSSFRDTFWMLFYRRKSCADADRIKSRRMGGGAFEMNTLFTTVRRSTDPSLDKASKAPLTKRPLQPRHRSSTDSSFSLLSEPLLDMPQPNAIAINGSVSNKMETYICEENEENRQRGEKKCKANSPTETILGETIFL</sequence>
<dbReference type="PANTHER" id="PTHR47023">
    <property type="entry name" value="SEX PEPTIDE RECEPTOR"/>
    <property type="match status" value="1"/>
</dbReference>
<accession>A0A914HZJ5</accession>
<protein>
    <submittedName>
        <fullName evidence="10">G-protein coupled receptors family 1 profile domain-containing protein</fullName>
    </submittedName>
</protein>
<feature type="transmembrane region" description="Helical" evidence="7">
    <location>
        <begin position="48"/>
        <end position="71"/>
    </location>
</feature>
<reference evidence="10" key="1">
    <citation type="submission" date="2022-11" db="UniProtKB">
        <authorList>
            <consortium name="WormBaseParasite"/>
        </authorList>
    </citation>
    <scope>IDENTIFICATION</scope>
</reference>
<evidence type="ECO:0000313" key="10">
    <source>
        <dbReference type="WBParaSite" id="Gr19_v10_g5233.t1"/>
    </source>
</evidence>